<reference evidence="10" key="3">
    <citation type="submission" date="2020-05" db="UniProtKB">
        <authorList>
            <consortium name="EnsemblMetazoa"/>
        </authorList>
    </citation>
    <scope>IDENTIFICATION</scope>
    <source>
        <strain evidence="10">USDA</strain>
    </source>
</reference>
<dbReference type="CDD" id="cd14370">
    <property type="entry name" value="CUE_DMA"/>
    <property type="match status" value="1"/>
</dbReference>
<evidence type="ECO:0000256" key="5">
    <source>
        <dbReference type="ARBA" id="ARBA00023242"/>
    </source>
</evidence>
<reference evidence="9" key="1">
    <citation type="submission" date="2007-04" db="EMBL/GenBank/DDBJ databases">
        <title>Annotation of Pediculus humanus corporis strain USDA.</title>
        <authorList>
            <person name="Kirkness E."/>
            <person name="Hannick L."/>
            <person name="Hass B."/>
            <person name="Bruggner R."/>
            <person name="Lawson D."/>
            <person name="Bidwell S."/>
            <person name="Joardar V."/>
            <person name="Caler E."/>
            <person name="Walenz B."/>
            <person name="Inman J."/>
            <person name="Schobel S."/>
            <person name="Galinsky K."/>
            <person name="Amedeo P."/>
            <person name="Strausberg R."/>
        </authorList>
    </citation>
    <scope>NUCLEOTIDE SEQUENCE</scope>
    <source>
        <strain evidence="9">USDA</strain>
    </source>
</reference>
<dbReference type="RefSeq" id="XP_002423171.1">
    <property type="nucleotide sequence ID" value="XM_002423126.1"/>
</dbReference>
<evidence type="ECO:0000256" key="3">
    <source>
        <dbReference type="ARBA" id="ARBA00022833"/>
    </source>
</evidence>
<evidence type="ECO:0000256" key="4">
    <source>
        <dbReference type="ARBA" id="ARBA00023125"/>
    </source>
</evidence>
<protein>
    <recommendedName>
        <fullName evidence="8">DM domain-containing protein</fullName>
    </recommendedName>
</protein>
<dbReference type="InParanoid" id="E0VAM7"/>
<dbReference type="GO" id="GO:0000978">
    <property type="term" value="F:RNA polymerase II cis-regulatory region sequence-specific DNA binding"/>
    <property type="evidence" value="ECO:0007669"/>
    <property type="project" value="TreeGrafter"/>
</dbReference>
<reference evidence="9" key="2">
    <citation type="submission" date="2007-04" db="EMBL/GenBank/DDBJ databases">
        <title>The genome of the human body louse.</title>
        <authorList>
            <consortium name="The Human Body Louse Genome Consortium"/>
            <person name="Kirkness E."/>
            <person name="Walenz B."/>
            <person name="Hass B."/>
            <person name="Bruggner R."/>
            <person name="Strausberg R."/>
        </authorList>
    </citation>
    <scope>NUCLEOTIDE SEQUENCE</scope>
    <source>
        <strain evidence="9">USDA</strain>
    </source>
</reference>
<sequence length="458" mass="51608">MKDSNFESSQVYTQWTKSESGMRKPKCARCRNHGVISWLKGHKRECRYKDCTCQRCILIAERQKQYGYLPQGPIFGFEITDPEKGGDAVENDKNESSEEEERKKTTNDVNSTEGNDSVIEKFNLGCNKKLKDNMETNEIDTNGINESKTLNKKRSFENIYDVVVDSDGNQNDECNKLDFTRGGGGGGEKRSKCLPIKKTEILENSLGMLTKLFPNKKKSVLELVLKRCGDDLIKAIEEIVPKTVNQKRVNEVEELKILKVGKEREDKRLIKNETVIKKKNDHDKSSIKVTSFVHETQNSAFKPVITSKITNYLNNLKEGTLPEEKFKKYDYSIEQTQSQSQQQQPQTDNINKNFFYADRVPKNGNQIIGCANLNLPRPFVSCGDSTSNLLKTNFPFATTAANGVGFGVGNSISTALLALGGGPGFNFGCAFNNFQNFTNFNNGTIAIQTRIKLFIKQF</sequence>
<dbReference type="PROSITE" id="PS40000">
    <property type="entry name" value="DM_1"/>
    <property type="match status" value="1"/>
</dbReference>
<dbReference type="PROSITE" id="PS50809">
    <property type="entry name" value="DM_2"/>
    <property type="match status" value="1"/>
</dbReference>
<evidence type="ECO:0000313" key="9">
    <source>
        <dbReference type="EMBL" id="EEB10433.1"/>
    </source>
</evidence>
<dbReference type="GO" id="GO:0046872">
    <property type="term" value="F:metal ion binding"/>
    <property type="evidence" value="ECO:0007669"/>
    <property type="project" value="UniProtKB-KW"/>
</dbReference>
<dbReference type="STRING" id="121224.E0VAM7"/>
<dbReference type="EnsemblMetazoa" id="PHUM041260-RA">
    <property type="protein sequence ID" value="PHUM041260-PA"/>
    <property type="gene ID" value="PHUM041260"/>
</dbReference>
<dbReference type="Proteomes" id="UP000009046">
    <property type="component" value="Unassembled WGS sequence"/>
</dbReference>
<dbReference type="InterPro" id="IPR005173">
    <property type="entry name" value="DMA"/>
</dbReference>
<dbReference type="Pfam" id="PF00751">
    <property type="entry name" value="DM"/>
    <property type="match status" value="1"/>
</dbReference>
<dbReference type="KEGG" id="phu:Phum_PHUM041260"/>
<dbReference type="EMBL" id="AAZO01000485">
    <property type="status" value="NOT_ANNOTATED_CDS"/>
    <property type="molecule type" value="Genomic_DNA"/>
</dbReference>
<keyword evidence="3 6" id="KW-0862">Zinc</keyword>
<feature type="compositionally biased region" description="Basic and acidic residues" evidence="7">
    <location>
        <begin position="81"/>
        <end position="106"/>
    </location>
</feature>
<dbReference type="Pfam" id="PF03474">
    <property type="entry name" value="DMA"/>
    <property type="match status" value="1"/>
</dbReference>
<dbReference type="GO" id="GO:0007548">
    <property type="term" value="P:sex differentiation"/>
    <property type="evidence" value="ECO:0007669"/>
    <property type="project" value="TreeGrafter"/>
</dbReference>
<dbReference type="PANTHER" id="PTHR12322:SF118">
    <property type="entry name" value="DM DOMAIN-CONTAINING PROTEIN"/>
    <property type="match status" value="1"/>
</dbReference>
<evidence type="ECO:0000259" key="8">
    <source>
        <dbReference type="PROSITE" id="PS50809"/>
    </source>
</evidence>
<dbReference type="FunFam" id="4.10.1040.10:FF:000001">
    <property type="entry name" value="doublesex- and mab-3-related transcription factor 1"/>
    <property type="match status" value="1"/>
</dbReference>
<dbReference type="SMART" id="SM00301">
    <property type="entry name" value="DM"/>
    <property type="match status" value="1"/>
</dbReference>
<dbReference type="AlphaFoldDB" id="E0VAM7"/>
<dbReference type="PANTHER" id="PTHR12322">
    <property type="entry name" value="DOUBLESEX AND MAB-3 RELATED TRANSCRIPTION FACTOR DMRT"/>
    <property type="match status" value="1"/>
</dbReference>
<dbReference type="EMBL" id="AAZO01000484">
    <property type="status" value="NOT_ANNOTATED_CDS"/>
    <property type="molecule type" value="Genomic_DNA"/>
</dbReference>
<dbReference type="SUPFAM" id="SSF82927">
    <property type="entry name" value="Cysteine-rich DNA binding domain, (DM domain)"/>
    <property type="match status" value="1"/>
</dbReference>
<comment type="similarity">
    <text evidence="1">Belongs to the DMRT family.</text>
</comment>
<comment type="subcellular location">
    <subcellularLocation>
        <location evidence="6">Nucleus</location>
    </subcellularLocation>
</comment>
<keyword evidence="11" id="KW-1185">Reference proteome</keyword>
<accession>E0VAM7</accession>
<dbReference type="Gene3D" id="4.10.1040.10">
    <property type="entry name" value="DM DNA-binding domain"/>
    <property type="match status" value="1"/>
</dbReference>
<dbReference type="eggNOG" id="KOG3815">
    <property type="taxonomic scope" value="Eukaryota"/>
</dbReference>
<proteinExistence type="inferred from homology"/>
<dbReference type="GO" id="GO:0000981">
    <property type="term" value="F:DNA-binding transcription factor activity, RNA polymerase II-specific"/>
    <property type="evidence" value="ECO:0007669"/>
    <property type="project" value="TreeGrafter"/>
</dbReference>
<dbReference type="VEuPathDB" id="VectorBase:PHUM041260"/>
<organism>
    <name type="scientific">Pediculus humanus subsp. corporis</name>
    <name type="common">Body louse</name>
    <dbReference type="NCBI Taxonomy" id="121224"/>
    <lineage>
        <taxon>Eukaryota</taxon>
        <taxon>Metazoa</taxon>
        <taxon>Ecdysozoa</taxon>
        <taxon>Arthropoda</taxon>
        <taxon>Hexapoda</taxon>
        <taxon>Insecta</taxon>
        <taxon>Pterygota</taxon>
        <taxon>Neoptera</taxon>
        <taxon>Paraneoptera</taxon>
        <taxon>Psocodea</taxon>
        <taxon>Troctomorpha</taxon>
        <taxon>Phthiraptera</taxon>
        <taxon>Anoplura</taxon>
        <taxon>Pediculidae</taxon>
        <taxon>Pediculus</taxon>
    </lineage>
</organism>
<dbReference type="InterPro" id="IPR036407">
    <property type="entry name" value="DM_DNA-bd_sf"/>
</dbReference>
<dbReference type="InterPro" id="IPR026607">
    <property type="entry name" value="DMRT"/>
</dbReference>
<keyword evidence="5 6" id="KW-0539">Nucleus</keyword>
<evidence type="ECO:0000256" key="2">
    <source>
        <dbReference type="ARBA" id="ARBA00022723"/>
    </source>
</evidence>
<evidence type="ECO:0000313" key="11">
    <source>
        <dbReference type="Proteomes" id="UP000009046"/>
    </source>
</evidence>
<dbReference type="CTD" id="8232562"/>
<dbReference type="InterPro" id="IPR001275">
    <property type="entry name" value="DM_DNA-bd"/>
</dbReference>
<evidence type="ECO:0000256" key="7">
    <source>
        <dbReference type="SAM" id="MobiDB-lite"/>
    </source>
</evidence>
<evidence type="ECO:0000256" key="6">
    <source>
        <dbReference type="PROSITE-ProRule" id="PRU00070"/>
    </source>
</evidence>
<dbReference type="HOGENOM" id="CLU_597601_0_0_1"/>
<feature type="DNA-binding region" description="DM" evidence="6">
    <location>
        <begin position="27"/>
        <end position="83"/>
    </location>
</feature>
<dbReference type="OrthoDB" id="6162476at2759"/>
<gene>
    <name evidence="10" type="primary">8232562</name>
    <name evidence="9" type="ORF">Phum_PHUM041260</name>
</gene>
<dbReference type="GO" id="GO:0005634">
    <property type="term" value="C:nucleus"/>
    <property type="evidence" value="ECO:0007669"/>
    <property type="project" value="UniProtKB-SubCell"/>
</dbReference>
<name>E0VAM7_PEDHC</name>
<dbReference type="EMBL" id="DS235012">
    <property type="protein sequence ID" value="EEB10433.1"/>
    <property type="molecule type" value="Genomic_DNA"/>
</dbReference>
<evidence type="ECO:0000313" key="10">
    <source>
        <dbReference type="EnsemblMetazoa" id="PHUM041260-PA"/>
    </source>
</evidence>
<feature type="domain" description="DM" evidence="8">
    <location>
        <begin position="27"/>
        <end position="83"/>
    </location>
</feature>
<keyword evidence="2 6" id="KW-0479">Metal-binding</keyword>
<feature type="region of interest" description="Disordered" evidence="7">
    <location>
        <begin position="77"/>
        <end position="115"/>
    </location>
</feature>
<evidence type="ECO:0000256" key="1">
    <source>
        <dbReference type="ARBA" id="ARBA00006834"/>
    </source>
</evidence>
<dbReference type="GeneID" id="8232562"/>
<keyword evidence="4 6" id="KW-0238">DNA-binding</keyword>